<keyword evidence="1" id="KW-1133">Transmembrane helix</keyword>
<accession>A0A5N1IKY1</accession>
<dbReference type="Gene3D" id="3.90.550.10">
    <property type="entry name" value="Spore Coat Polysaccharide Biosynthesis Protein SpsA, Chain A"/>
    <property type="match status" value="1"/>
</dbReference>
<feature type="domain" description="Glycosyltransferase 2-like" evidence="2">
    <location>
        <begin position="6"/>
        <end position="127"/>
    </location>
</feature>
<organism evidence="3 4">
    <name type="scientific">Adhaeribacter soli</name>
    <dbReference type="NCBI Taxonomy" id="2607655"/>
    <lineage>
        <taxon>Bacteria</taxon>
        <taxon>Pseudomonadati</taxon>
        <taxon>Bacteroidota</taxon>
        <taxon>Cytophagia</taxon>
        <taxon>Cytophagales</taxon>
        <taxon>Hymenobacteraceae</taxon>
        <taxon>Adhaeribacter</taxon>
    </lineage>
</organism>
<dbReference type="Pfam" id="PF13727">
    <property type="entry name" value="CoA_binding_3"/>
    <property type="match status" value="1"/>
</dbReference>
<evidence type="ECO:0000259" key="2">
    <source>
        <dbReference type="Pfam" id="PF00535"/>
    </source>
</evidence>
<evidence type="ECO:0000313" key="4">
    <source>
        <dbReference type="Proteomes" id="UP000326570"/>
    </source>
</evidence>
<dbReference type="PANTHER" id="PTHR43179:SF7">
    <property type="entry name" value="RHAMNOSYLTRANSFERASE WBBL"/>
    <property type="match status" value="1"/>
</dbReference>
<evidence type="ECO:0000313" key="3">
    <source>
        <dbReference type="EMBL" id="KAA9326059.1"/>
    </source>
</evidence>
<reference evidence="3 4" key="1">
    <citation type="submission" date="2019-09" db="EMBL/GenBank/DDBJ databases">
        <title>Genome sequence of Adhaeribacter sp. M2.</title>
        <authorList>
            <person name="Srinivasan S."/>
        </authorList>
    </citation>
    <scope>NUCLEOTIDE SEQUENCE [LARGE SCALE GENOMIC DNA]</scope>
    <source>
        <strain evidence="3 4">M2</strain>
    </source>
</reference>
<feature type="transmembrane region" description="Helical" evidence="1">
    <location>
        <begin position="262"/>
        <end position="280"/>
    </location>
</feature>
<keyword evidence="1" id="KW-0472">Membrane</keyword>
<dbReference type="PANTHER" id="PTHR43179">
    <property type="entry name" value="RHAMNOSYLTRANSFERASE WBBL"/>
    <property type="match status" value="1"/>
</dbReference>
<protein>
    <submittedName>
        <fullName evidence="3">Glycosyltransferase</fullName>
    </submittedName>
</protein>
<feature type="transmembrane region" description="Helical" evidence="1">
    <location>
        <begin position="573"/>
        <end position="590"/>
    </location>
</feature>
<dbReference type="CDD" id="cd04186">
    <property type="entry name" value="GT_2_like_c"/>
    <property type="match status" value="1"/>
</dbReference>
<dbReference type="AlphaFoldDB" id="A0A5N1IKY1"/>
<dbReference type="EMBL" id="VTWT01000010">
    <property type="protein sequence ID" value="KAA9326059.1"/>
    <property type="molecule type" value="Genomic_DNA"/>
</dbReference>
<feature type="transmembrane region" description="Helical" evidence="1">
    <location>
        <begin position="324"/>
        <end position="343"/>
    </location>
</feature>
<dbReference type="InterPro" id="IPR001173">
    <property type="entry name" value="Glyco_trans_2-like"/>
</dbReference>
<feature type="transmembrane region" description="Helical" evidence="1">
    <location>
        <begin position="355"/>
        <end position="373"/>
    </location>
</feature>
<proteinExistence type="predicted"/>
<feature type="transmembrane region" description="Helical" evidence="1">
    <location>
        <begin position="287"/>
        <end position="304"/>
    </location>
</feature>
<evidence type="ECO:0000256" key="1">
    <source>
        <dbReference type="SAM" id="Phobius"/>
    </source>
</evidence>
<dbReference type="RefSeq" id="WP_150905159.1">
    <property type="nucleotide sequence ID" value="NZ_VTWT01000010.1"/>
</dbReference>
<dbReference type="InterPro" id="IPR029044">
    <property type="entry name" value="Nucleotide-diphossugar_trans"/>
</dbReference>
<keyword evidence="3" id="KW-0808">Transferase</keyword>
<keyword evidence="4" id="KW-1185">Reference proteome</keyword>
<dbReference type="SUPFAM" id="SSF53448">
    <property type="entry name" value="Nucleotide-diphospho-sugar transferases"/>
    <property type="match status" value="1"/>
</dbReference>
<name>A0A5N1IKY1_9BACT</name>
<keyword evidence="1" id="KW-0812">Transmembrane</keyword>
<feature type="transmembrane region" description="Helical" evidence="1">
    <location>
        <begin position="379"/>
        <end position="400"/>
    </location>
</feature>
<feature type="transmembrane region" description="Helical" evidence="1">
    <location>
        <begin position="547"/>
        <end position="567"/>
    </location>
</feature>
<dbReference type="Pfam" id="PF00535">
    <property type="entry name" value="Glycos_transf_2"/>
    <property type="match status" value="1"/>
</dbReference>
<comment type="caution">
    <text evidence="3">The sequence shown here is derived from an EMBL/GenBank/DDBJ whole genome shotgun (WGS) entry which is preliminary data.</text>
</comment>
<gene>
    <name evidence="3" type="ORF">F0P94_16735</name>
</gene>
<dbReference type="Proteomes" id="UP000326570">
    <property type="component" value="Unassembled WGS sequence"/>
</dbReference>
<dbReference type="Gene3D" id="3.40.50.720">
    <property type="entry name" value="NAD(P)-binding Rossmann-like Domain"/>
    <property type="match status" value="1"/>
</dbReference>
<dbReference type="GO" id="GO:0016740">
    <property type="term" value="F:transferase activity"/>
    <property type="evidence" value="ECO:0007669"/>
    <property type="project" value="UniProtKB-KW"/>
</dbReference>
<sequence length="651" mass="74046">MKKLAVIIVNYNVCYFLEQALLSVRKAVQHLDAEVWVVDNNSVDGSVEMVREKFPEVKLIANKVNTGFSKANNQAIRESNAEYVLLLNPDTVVEEDTFVKVCRFMDEHPEAGGLGVKMLDGKGEFLPESKRGLPTPWVAFYKIFGFSKLFPKSKRFGRYHLGFLDNDKIHEVDVLSGAFMLMRKTTLDKVGLLDEDYFMYGEDIDLSYRITQGGYRNYYFPETRIIHYKGESTKRTSVNYVFVFYRAMIIFAQKHFSSGNAGVFSFLINLAIYLRAGAAIAMRFFKAALPVLLDAVIIFIGMFFLKEYWQENHKWVPTDYPPQFMLVAVPVYILIWLGSAYFSGAYDKPFKTSRAVRGIFIGTVLIAAISNFFDAYRFSKALIVLGGAWAIAAVVGRRLLVHFLKYKNLQMGEVQQKRIAIVGSQAESRRVIALLKEAHVDASMLGFISNDASERTAGDYLGELRQLNEIIQIYGVNELIFCGKDLSTSQIISLMAQIENKEIEFKILPEASEYIIGSSSKTSQGDYYTLNIELNLDKKSNRRAKRALEICLSLGFILFSPFLLPFVKEKGGFFSNCFGVLFGNLQWVGLRHTAPETRRRQRAVLSPADRFRDTALDEATVQRLEVLYAKDYTPSLDLEVVFKAFRKLGRR</sequence>